<keyword evidence="9" id="KW-0645">Protease</keyword>
<comment type="subcellular location">
    <subcellularLocation>
        <location evidence="1">Cell inner membrane</location>
        <topology evidence="1">Multi-pass membrane protein</topology>
    </subcellularLocation>
    <subcellularLocation>
        <location evidence="9">Cell membrane</location>
        <topology evidence="9">Multi-pass membrane protein</topology>
    </subcellularLocation>
</comment>
<evidence type="ECO:0000256" key="8">
    <source>
        <dbReference type="RuleBase" id="RU003793"/>
    </source>
</evidence>
<dbReference type="PANTHER" id="PTHR30487">
    <property type="entry name" value="TYPE 4 PREPILIN-LIKE PROTEINS LEADER PEPTIDE-PROCESSING ENZYME"/>
    <property type="match status" value="1"/>
</dbReference>
<dbReference type="Proteomes" id="UP001407405">
    <property type="component" value="Unassembled WGS sequence"/>
</dbReference>
<evidence type="ECO:0000256" key="2">
    <source>
        <dbReference type="ARBA" id="ARBA00005801"/>
    </source>
</evidence>
<comment type="caution">
    <text evidence="13">The sequence shown here is derived from an EMBL/GenBank/DDBJ whole genome shotgun (WGS) entry which is preliminary data.</text>
</comment>
<evidence type="ECO:0000259" key="11">
    <source>
        <dbReference type="Pfam" id="PF01478"/>
    </source>
</evidence>
<evidence type="ECO:0000256" key="7">
    <source>
        <dbReference type="ARBA" id="ARBA00023136"/>
    </source>
</evidence>
<dbReference type="PRINTS" id="PR00864">
    <property type="entry name" value="PREPILNPTASE"/>
</dbReference>
<feature type="transmembrane region" description="Helical" evidence="10">
    <location>
        <begin position="190"/>
        <end position="215"/>
    </location>
</feature>
<accession>A0ABU9VQL1</accession>
<keyword evidence="5 9" id="KW-0812">Transmembrane</keyword>
<evidence type="ECO:0000256" key="5">
    <source>
        <dbReference type="ARBA" id="ARBA00022692"/>
    </source>
</evidence>
<evidence type="ECO:0000313" key="13">
    <source>
        <dbReference type="EMBL" id="MEN1759293.1"/>
    </source>
</evidence>
<name>A0ABU9VQL1_9CLOT</name>
<comment type="function">
    <text evidence="9">Plays an essential role in type IV pili and type II pseudopili formation by proteolytically removing the leader sequence from substrate proteins and subsequently monomethylating the alpha-amino group of the newly exposed N-terminal phenylalanine.</text>
</comment>
<dbReference type="InterPro" id="IPR010627">
    <property type="entry name" value="Prepilin_pept_A24_N"/>
</dbReference>
<evidence type="ECO:0000256" key="3">
    <source>
        <dbReference type="ARBA" id="ARBA00022475"/>
    </source>
</evidence>
<comment type="similarity">
    <text evidence="2 8">Belongs to the peptidase A24 family.</text>
</comment>
<dbReference type="EMBL" id="JBCITM010000002">
    <property type="protein sequence ID" value="MEN1759293.1"/>
    <property type="molecule type" value="Genomic_DNA"/>
</dbReference>
<dbReference type="InterPro" id="IPR000045">
    <property type="entry name" value="Prepilin_IV_endopep_pep"/>
</dbReference>
<evidence type="ECO:0000256" key="4">
    <source>
        <dbReference type="ARBA" id="ARBA00022519"/>
    </source>
</evidence>
<dbReference type="InterPro" id="IPR050882">
    <property type="entry name" value="Prepilin_peptidase/N-MTase"/>
</dbReference>
<reference evidence="13 14" key="1">
    <citation type="submission" date="2024-04" db="EMBL/GenBank/DDBJ databases">
        <title>Genome sequencing and metabolic network reconstruction of aminoacids and betaine degradation by Anoxynatronum sibiricum.</title>
        <authorList>
            <person name="Detkova E.N."/>
            <person name="Boltjanskaja Y.V."/>
            <person name="Mardanov A.V."/>
            <person name="Kevbrin V."/>
        </authorList>
    </citation>
    <scope>NUCLEOTIDE SEQUENCE [LARGE SCALE GENOMIC DNA]</scope>
    <source>
        <strain evidence="13 14">Z-7981</strain>
    </source>
</reference>
<keyword evidence="9" id="KW-0511">Multifunctional enzyme</keyword>
<feature type="transmembrane region" description="Helical" evidence="10">
    <location>
        <begin position="6"/>
        <end position="26"/>
    </location>
</feature>
<dbReference type="EC" id="3.4.23.43" evidence="9"/>
<proteinExistence type="inferred from homology"/>
<evidence type="ECO:0000256" key="6">
    <source>
        <dbReference type="ARBA" id="ARBA00022989"/>
    </source>
</evidence>
<dbReference type="Pfam" id="PF01478">
    <property type="entry name" value="Peptidase_A24"/>
    <property type="match status" value="1"/>
</dbReference>
<dbReference type="PANTHER" id="PTHR30487:SF0">
    <property type="entry name" value="PREPILIN LEADER PEPTIDASE_N-METHYLTRANSFERASE-RELATED"/>
    <property type="match status" value="1"/>
</dbReference>
<evidence type="ECO:0000256" key="1">
    <source>
        <dbReference type="ARBA" id="ARBA00004429"/>
    </source>
</evidence>
<keyword evidence="7 10" id="KW-0472">Membrane</keyword>
<dbReference type="EC" id="2.1.1.-" evidence="9"/>
<dbReference type="Gene3D" id="1.20.120.1220">
    <property type="match status" value="1"/>
</dbReference>
<keyword evidence="14" id="KW-1185">Reference proteome</keyword>
<keyword evidence="6 10" id="KW-1133">Transmembrane helix</keyword>
<evidence type="ECO:0000259" key="12">
    <source>
        <dbReference type="Pfam" id="PF06750"/>
    </source>
</evidence>
<evidence type="ECO:0000313" key="14">
    <source>
        <dbReference type="Proteomes" id="UP001407405"/>
    </source>
</evidence>
<feature type="transmembrane region" description="Helical" evidence="10">
    <location>
        <begin position="84"/>
        <end position="115"/>
    </location>
</feature>
<gene>
    <name evidence="13" type="ORF">AAIG11_02300</name>
</gene>
<protein>
    <recommendedName>
        <fullName evidence="9">Prepilin leader peptidase/N-methyltransferase</fullName>
        <ecNumber evidence="9">2.1.1.-</ecNumber>
        <ecNumber evidence="9">3.4.23.43</ecNumber>
    </recommendedName>
</protein>
<keyword evidence="9" id="KW-0378">Hydrolase</keyword>
<feature type="transmembrane region" description="Helical" evidence="10">
    <location>
        <begin position="150"/>
        <end position="170"/>
    </location>
</feature>
<feature type="domain" description="Prepilin peptidase A24 N-terminal" evidence="12">
    <location>
        <begin position="11"/>
        <end position="92"/>
    </location>
</feature>
<keyword evidence="9" id="KW-0808">Transferase</keyword>
<keyword evidence="3" id="KW-1003">Cell membrane</keyword>
<sequence length="254" mass="27368">MTPLLLIVFFLGTFIGSFLNVCIYRIPREESIVFPGSHCPGCNTPLKPIELLPVVSWLALRGQCRTCGVRISARYPAVELLTGFLVTLIYLSYGLSVSFFAISFLTLLLIVMTFIDLDHQIIPDGLTIMVAVGGVFQLAYGLIGNTGITIGQAALGVLIGGGFFLAIAIVSNGGMGGGDIKLMAALGLWFGWQGILLVMFLSFIIGGIVSVELLIARRKGRKSMVPFGPFIGIGAFLTAVYGNQIVQWYFAMFI</sequence>
<comment type="catalytic activity">
    <reaction evidence="9">
        <text>Typically cleaves a -Gly-|-Phe- bond to release an N-terminal, basic peptide of 5-8 residues from type IV prepilin, and then N-methylates the new N-terminal amino group, the methyl donor being S-adenosyl-L-methionine.</text>
        <dbReference type="EC" id="3.4.23.43"/>
    </reaction>
</comment>
<dbReference type="InterPro" id="IPR014032">
    <property type="entry name" value="Peptidase_A24A_bac"/>
</dbReference>
<keyword evidence="9" id="KW-0489">Methyltransferase</keyword>
<feature type="transmembrane region" description="Helical" evidence="10">
    <location>
        <begin position="227"/>
        <end position="250"/>
    </location>
</feature>
<dbReference type="RefSeq" id="WP_343184666.1">
    <property type="nucleotide sequence ID" value="NZ_JBCITM010000002.1"/>
</dbReference>
<keyword evidence="4" id="KW-0997">Cell inner membrane</keyword>
<feature type="transmembrane region" description="Helical" evidence="10">
    <location>
        <begin position="121"/>
        <end position="143"/>
    </location>
</feature>
<feature type="domain" description="Prepilin type IV endopeptidase peptidase" evidence="11">
    <location>
        <begin position="104"/>
        <end position="210"/>
    </location>
</feature>
<evidence type="ECO:0000256" key="9">
    <source>
        <dbReference type="RuleBase" id="RU003794"/>
    </source>
</evidence>
<evidence type="ECO:0000256" key="10">
    <source>
        <dbReference type="SAM" id="Phobius"/>
    </source>
</evidence>
<organism evidence="13 14">
    <name type="scientific">Anoxynatronum sibiricum</name>
    <dbReference type="NCBI Taxonomy" id="210623"/>
    <lineage>
        <taxon>Bacteria</taxon>
        <taxon>Bacillati</taxon>
        <taxon>Bacillota</taxon>
        <taxon>Clostridia</taxon>
        <taxon>Eubacteriales</taxon>
        <taxon>Clostridiaceae</taxon>
        <taxon>Anoxynatronum</taxon>
    </lineage>
</organism>
<dbReference type="Pfam" id="PF06750">
    <property type="entry name" value="A24_N_bact"/>
    <property type="match status" value="1"/>
</dbReference>